<reference evidence="1 2" key="1">
    <citation type="submission" date="2020-04" db="EMBL/GenBank/DDBJ databases">
        <authorList>
            <person name="Zhang R."/>
            <person name="Schippers A."/>
        </authorList>
    </citation>
    <scope>NUCLEOTIDE SEQUENCE [LARGE SCALE GENOMIC DNA]</scope>
    <source>
        <strain evidence="1 2">DSM 109850</strain>
    </source>
</reference>
<evidence type="ECO:0000313" key="1">
    <source>
        <dbReference type="EMBL" id="NMP23415.1"/>
    </source>
</evidence>
<accession>A0A7Y0L6M7</accession>
<organism evidence="1 2">
    <name type="scientific">Sulfobacillus harzensis</name>
    <dbReference type="NCBI Taxonomy" id="2729629"/>
    <lineage>
        <taxon>Bacteria</taxon>
        <taxon>Bacillati</taxon>
        <taxon>Bacillota</taxon>
        <taxon>Clostridia</taxon>
        <taxon>Eubacteriales</taxon>
        <taxon>Clostridiales Family XVII. Incertae Sedis</taxon>
        <taxon>Sulfobacillus</taxon>
    </lineage>
</organism>
<dbReference type="EMBL" id="JABBVZ010000051">
    <property type="protein sequence ID" value="NMP23415.1"/>
    <property type="molecule type" value="Genomic_DNA"/>
</dbReference>
<dbReference type="RefSeq" id="WP_169100679.1">
    <property type="nucleotide sequence ID" value="NZ_JABBVZ010000051.1"/>
</dbReference>
<name>A0A7Y0L6M7_9FIRM</name>
<keyword evidence="2" id="KW-1185">Reference proteome</keyword>
<protein>
    <submittedName>
        <fullName evidence="1">Uncharacterized protein</fullName>
    </submittedName>
</protein>
<proteinExistence type="predicted"/>
<evidence type="ECO:0000313" key="2">
    <source>
        <dbReference type="Proteomes" id="UP000533476"/>
    </source>
</evidence>
<comment type="caution">
    <text evidence="1">The sequence shown here is derived from an EMBL/GenBank/DDBJ whole genome shotgun (WGS) entry which is preliminary data.</text>
</comment>
<dbReference type="Proteomes" id="UP000533476">
    <property type="component" value="Unassembled WGS sequence"/>
</dbReference>
<gene>
    <name evidence="1" type="ORF">HIJ39_13800</name>
</gene>
<dbReference type="AlphaFoldDB" id="A0A7Y0L6M7"/>
<sequence>MIRLPEVFIPIDDQYSWSVRCWNDETNQPESFTLEQLKTLRDRLEAAIQHLEGGIG</sequence>